<accession>A0A914VRK6</accession>
<feature type="transmembrane region" description="Helical" evidence="2">
    <location>
        <begin position="94"/>
        <end position="118"/>
    </location>
</feature>
<name>A0A914VRK6_9BILA</name>
<feature type="compositionally biased region" description="Basic and acidic residues" evidence="1">
    <location>
        <begin position="133"/>
        <end position="144"/>
    </location>
</feature>
<dbReference type="WBParaSite" id="PSAMB.scaffold2406size23384.g17689.t1">
    <property type="protein sequence ID" value="PSAMB.scaffold2406size23384.g17689.t1"/>
    <property type="gene ID" value="PSAMB.scaffold2406size23384.g17689"/>
</dbReference>
<dbReference type="AlphaFoldDB" id="A0A914VRK6"/>
<sequence length="165" mass="18442">MFESLVVRETIPALFLVAVHPLAFYHRPTPCTTLAEQLPNTVIEMSDFLELLTVYVLLAVIAFLLVYYGSWFIVLRLAQPNSLLLHLFPRKENASTVFLAACVACIGVIGILVGISLCGETLRTRSARLETMKAQERQRHREPDSDAEEIITGKGTVSIEQKKVQ</sequence>
<keyword evidence="2" id="KW-1133">Transmembrane helix</keyword>
<reference evidence="4" key="1">
    <citation type="submission" date="2022-11" db="UniProtKB">
        <authorList>
            <consortium name="WormBaseParasite"/>
        </authorList>
    </citation>
    <scope>IDENTIFICATION</scope>
</reference>
<feature type="region of interest" description="Disordered" evidence="1">
    <location>
        <begin position="133"/>
        <end position="165"/>
    </location>
</feature>
<protein>
    <submittedName>
        <fullName evidence="4">Dolichol phosphate-mannose biosynthesis regulatory protein</fullName>
    </submittedName>
</protein>
<keyword evidence="2" id="KW-0812">Transmembrane</keyword>
<dbReference type="Proteomes" id="UP000887566">
    <property type="component" value="Unplaced"/>
</dbReference>
<organism evidence="3 4">
    <name type="scientific">Plectus sambesii</name>
    <dbReference type="NCBI Taxonomy" id="2011161"/>
    <lineage>
        <taxon>Eukaryota</taxon>
        <taxon>Metazoa</taxon>
        <taxon>Ecdysozoa</taxon>
        <taxon>Nematoda</taxon>
        <taxon>Chromadorea</taxon>
        <taxon>Plectida</taxon>
        <taxon>Plectina</taxon>
        <taxon>Plectoidea</taxon>
        <taxon>Plectidae</taxon>
        <taxon>Plectus</taxon>
    </lineage>
</organism>
<feature type="transmembrane region" description="Helical" evidence="2">
    <location>
        <begin position="52"/>
        <end position="74"/>
    </location>
</feature>
<evidence type="ECO:0000313" key="3">
    <source>
        <dbReference type="Proteomes" id="UP000887566"/>
    </source>
</evidence>
<evidence type="ECO:0000313" key="4">
    <source>
        <dbReference type="WBParaSite" id="PSAMB.scaffold2406size23384.g17689.t1"/>
    </source>
</evidence>
<evidence type="ECO:0000256" key="2">
    <source>
        <dbReference type="SAM" id="Phobius"/>
    </source>
</evidence>
<keyword evidence="3" id="KW-1185">Reference proteome</keyword>
<proteinExistence type="predicted"/>
<keyword evidence="2" id="KW-0472">Membrane</keyword>
<evidence type="ECO:0000256" key="1">
    <source>
        <dbReference type="SAM" id="MobiDB-lite"/>
    </source>
</evidence>